<dbReference type="GO" id="GO:0016746">
    <property type="term" value="F:acyltransferase activity"/>
    <property type="evidence" value="ECO:0007669"/>
    <property type="project" value="UniProtKB-KW"/>
</dbReference>
<dbReference type="SMART" id="SM00563">
    <property type="entry name" value="PlsC"/>
    <property type="match status" value="1"/>
</dbReference>
<keyword evidence="3" id="KW-0808">Transferase</keyword>
<dbReference type="EMBL" id="JAMYJR010000018">
    <property type="protein sequence ID" value="MCO8272565.1"/>
    <property type="molecule type" value="Genomic_DNA"/>
</dbReference>
<reference evidence="3 4" key="1">
    <citation type="submission" date="2022-06" db="EMBL/GenBank/DDBJ databases">
        <title>New Species of the Genus Actinoplanes, ActinopZanes ferrugineus.</title>
        <authorList>
            <person name="Ding P."/>
        </authorList>
    </citation>
    <scope>NUCLEOTIDE SEQUENCE [LARGE SCALE GENOMIC DNA]</scope>
    <source>
        <strain evidence="3 4">TRM88003</strain>
    </source>
</reference>
<dbReference type="InterPro" id="IPR002123">
    <property type="entry name" value="Plipid/glycerol_acylTrfase"/>
</dbReference>
<evidence type="ECO:0000259" key="2">
    <source>
        <dbReference type="SMART" id="SM00563"/>
    </source>
</evidence>
<dbReference type="SUPFAM" id="SSF69593">
    <property type="entry name" value="Glycerol-3-phosphate (1)-acyltransferase"/>
    <property type="match status" value="1"/>
</dbReference>
<accession>A0ABT1DP47</accession>
<dbReference type="Proteomes" id="UP001523369">
    <property type="component" value="Unassembled WGS sequence"/>
</dbReference>
<dbReference type="RefSeq" id="WP_253238650.1">
    <property type="nucleotide sequence ID" value="NZ_JAMYJR010000018.1"/>
</dbReference>
<keyword evidence="3" id="KW-0012">Acyltransferase</keyword>
<evidence type="ECO:0000313" key="4">
    <source>
        <dbReference type="Proteomes" id="UP001523369"/>
    </source>
</evidence>
<dbReference type="CDD" id="cd07987">
    <property type="entry name" value="LPLAT_MGAT-like"/>
    <property type="match status" value="1"/>
</dbReference>
<proteinExistence type="predicted"/>
<comment type="caution">
    <text evidence="3">The sequence shown here is derived from an EMBL/GenBank/DDBJ whole genome shotgun (WGS) entry which is preliminary data.</text>
</comment>
<feature type="region of interest" description="Disordered" evidence="1">
    <location>
        <begin position="1"/>
        <end position="55"/>
    </location>
</feature>
<protein>
    <submittedName>
        <fullName evidence="3">Acyltransferase family protein</fullName>
    </submittedName>
</protein>
<dbReference type="PANTHER" id="PTHR22753:SF14">
    <property type="entry name" value="MONOACYLGLYCEROL_DIACYLGLYCEROL O-ACYLTRANSFERASE"/>
    <property type="match status" value="1"/>
</dbReference>
<feature type="domain" description="Phospholipid/glycerol acyltransferase" evidence="2">
    <location>
        <begin position="121"/>
        <end position="240"/>
    </location>
</feature>
<dbReference type="Pfam" id="PF01553">
    <property type="entry name" value="Acyltransferase"/>
    <property type="match status" value="1"/>
</dbReference>
<gene>
    <name evidence="3" type="ORF">M1L60_18380</name>
</gene>
<dbReference type="PANTHER" id="PTHR22753">
    <property type="entry name" value="TRANSMEMBRANE PROTEIN 68"/>
    <property type="match status" value="1"/>
</dbReference>
<keyword evidence="4" id="KW-1185">Reference proteome</keyword>
<evidence type="ECO:0000313" key="3">
    <source>
        <dbReference type="EMBL" id="MCO8272565.1"/>
    </source>
</evidence>
<evidence type="ECO:0000256" key="1">
    <source>
        <dbReference type="SAM" id="MobiDB-lite"/>
    </source>
</evidence>
<organism evidence="3 4">
    <name type="scientific">Paractinoplanes aksuensis</name>
    <dbReference type="NCBI Taxonomy" id="2939490"/>
    <lineage>
        <taxon>Bacteria</taxon>
        <taxon>Bacillati</taxon>
        <taxon>Actinomycetota</taxon>
        <taxon>Actinomycetes</taxon>
        <taxon>Micromonosporales</taxon>
        <taxon>Micromonosporaceae</taxon>
        <taxon>Paractinoplanes</taxon>
    </lineage>
</organism>
<name>A0ABT1DP47_9ACTN</name>
<sequence length="334" mass="37131">MSQDEFRGMLPGHADFTLPRRAEPVRVNGRRPIPEVPSMNSNGHHPAPDEQPDPIDLWDQRVARGLAFLRRRFAGSYEVDEFGFDPELNDAVFQPLLRVLYHDWFRTEVFGIEHVPKDGGALVVANHSGTFALDALMLGTAIRDRHPQERHLRLLGADLVFRMPVVSELARKSGATVACNPDAERLMSTGELVGVFPEGFKGIGKRFADRYKLQRFGRGGFVSAALRTGTPIVPVAIVGAEEIYPILADVKPLARLLGVPYFPVTPTFPWLGPLGLVPLPSKWLIQFCPPIPTEHLTDLADDPMVVYNLADQVRETIQAALLELLEKRPDPFGL</sequence>